<protein>
    <recommendedName>
        <fullName evidence="1">non-specific serine/threonine protein kinase</fullName>
        <ecNumber evidence="1">2.7.11.1</ecNumber>
    </recommendedName>
</protein>
<sequence length="581" mass="61900">MATVYLAISRGLAGFNKLVVLKQLRPEVASDPDFLPMLLEEARIAARINHPNVVQTNEIGFDGRAHFIAMEYLEGQTLHEITRRLAEQGRRLPLPLYLHILSQALRGLHCAHELTDYDGSPLSIVHRDMTPHNVFITYDGVVKVLDFGIAKAADTKNETRSGTFKGKLRYIAPEQALGIHIDRRADIFAIGVMMWHALTGSRLWKDVSETDVLMQLAKGEIPSIAAAAPKVSPELVTLCARALAHRPDDRFATAAEMMDAFEAYLAQTEMLTPGRELAQFVSQLFEERRNVVRAAIDQRVREGLSGDDIPLLAASDTKLAPGASKPSMPSVPSVPSVPSMSGSRSFPRSVGSISLATGSNAAVIPARSAPVLPEVTEPVSPVRRHALGAILGLLVAGVGFGAYKMMDRNTVSVPAASAAPGIASTHGAASAQATQANAAITAEAGPSAAPLKSRLRVSVTPNTATIRLDGAPFSGEGSIARDGASHRLEISAPGFKSESDYVVFDRDELTLTYTLGKKDSTVWRSAPRSAKNKERDAARAAVAETAPVPPPPAAPATAASGAPPQQGQKRKASLDSADPWK</sequence>
<keyword evidence="8" id="KW-0723">Serine/threonine-protein kinase</keyword>
<reference evidence="8 9" key="1">
    <citation type="submission" date="2021-12" db="EMBL/GenBank/DDBJ databases">
        <title>Discovery of the Pendulisporaceae a myxobacterial family with distinct sporulation behavior and unique specialized metabolism.</title>
        <authorList>
            <person name="Garcia R."/>
            <person name="Popoff A."/>
            <person name="Bader C.D."/>
            <person name="Loehr J."/>
            <person name="Walesch S."/>
            <person name="Walt C."/>
            <person name="Boldt J."/>
            <person name="Bunk B."/>
            <person name="Haeckl F.J.F.P.J."/>
            <person name="Gunesch A.P."/>
            <person name="Birkelbach J."/>
            <person name="Nuebel U."/>
            <person name="Pietschmann T."/>
            <person name="Bach T."/>
            <person name="Mueller R."/>
        </authorList>
    </citation>
    <scope>NUCLEOTIDE SEQUENCE [LARGE SCALE GENOMIC DNA]</scope>
    <source>
        <strain evidence="8 9">MSr11954</strain>
    </source>
</reference>
<dbReference type="EC" id="2.7.11.1" evidence="1"/>
<keyword evidence="4 8" id="KW-0418">Kinase</keyword>
<organism evidence="8 9">
    <name type="scientific">Pendulispora albinea</name>
    <dbReference type="NCBI Taxonomy" id="2741071"/>
    <lineage>
        <taxon>Bacteria</taxon>
        <taxon>Pseudomonadati</taxon>
        <taxon>Myxococcota</taxon>
        <taxon>Myxococcia</taxon>
        <taxon>Myxococcales</taxon>
        <taxon>Sorangiineae</taxon>
        <taxon>Pendulisporaceae</taxon>
        <taxon>Pendulispora</taxon>
    </lineage>
</organism>
<evidence type="ECO:0000313" key="8">
    <source>
        <dbReference type="EMBL" id="WXB11409.1"/>
    </source>
</evidence>
<evidence type="ECO:0000256" key="4">
    <source>
        <dbReference type="ARBA" id="ARBA00022777"/>
    </source>
</evidence>
<dbReference type="Gene3D" id="3.30.200.20">
    <property type="entry name" value="Phosphorylase Kinase, domain 1"/>
    <property type="match status" value="1"/>
</dbReference>
<keyword evidence="2" id="KW-0808">Transferase</keyword>
<dbReference type="InterPro" id="IPR008266">
    <property type="entry name" value="Tyr_kinase_AS"/>
</dbReference>
<dbReference type="InterPro" id="IPR050660">
    <property type="entry name" value="NEK_Ser/Thr_kinase"/>
</dbReference>
<dbReference type="GO" id="GO:0004674">
    <property type="term" value="F:protein serine/threonine kinase activity"/>
    <property type="evidence" value="ECO:0007669"/>
    <property type="project" value="UniProtKB-KW"/>
</dbReference>
<dbReference type="PROSITE" id="PS50011">
    <property type="entry name" value="PROTEIN_KINASE_DOM"/>
    <property type="match status" value="1"/>
</dbReference>
<feature type="compositionally biased region" description="Low complexity" evidence="6">
    <location>
        <begin position="555"/>
        <end position="564"/>
    </location>
</feature>
<keyword evidence="3" id="KW-0547">Nucleotide-binding</keyword>
<name>A0ABZ2LKE4_9BACT</name>
<dbReference type="SUPFAM" id="SSF56112">
    <property type="entry name" value="Protein kinase-like (PK-like)"/>
    <property type="match status" value="1"/>
</dbReference>
<dbReference type="InterPro" id="IPR000719">
    <property type="entry name" value="Prot_kinase_dom"/>
</dbReference>
<keyword evidence="9" id="KW-1185">Reference proteome</keyword>
<evidence type="ECO:0000256" key="2">
    <source>
        <dbReference type="ARBA" id="ARBA00022679"/>
    </source>
</evidence>
<dbReference type="PROSITE" id="PS00109">
    <property type="entry name" value="PROTEIN_KINASE_TYR"/>
    <property type="match status" value="1"/>
</dbReference>
<dbReference type="Gene3D" id="1.10.510.10">
    <property type="entry name" value="Transferase(Phosphotransferase) domain 1"/>
    <property type="match status" value="1"/>
</dbReference>
<evidence type="ECO:0000256" key="5">
    <source>
        <dbReference type="ARBA" id="ARBA00022840"/>
    </source>
</evidence>
<evidence type="ECO:0000259" key="7">
    <source>
        <dbReference type="PROSITE" id="PS50011"/>
    </source>
</evidence>
<accession>A0ABZ2LKE4</accession>
<feature type="region of interest" description="Disordered" evidence="6">
    <location>
        <begin position="320"/>
        <end position="343"/>
    </location>
</feature>
<dbReference type="EMBL" id="CP089984">
    <property type="protein sequence ID" value="WXB11409.1"/>
    <property type="molecule type" value="Genomic_DNA"/>
</dbReference>
<evidence type="ECO:0000256" key="1">
    <source>
        <dbReference type="ARBA" id="ARBA00012513"/>
    </source>
</evidence>
<feature type="compositionally biased region" description="Low complexity" evidence="6">
    <location>
        <begin position="324"/>
        <end position="343"/>
    </location>
</feature>
<dbReference type="CDD" id="cd14014">
    <property type="entry name" value="STKc_PknB_like"/>
    <property type="match status" value="1"/>
</dbReference>
<keyword evidence="5" id="KW-0067">ATP-binding</keyword>
<dbReference type="PANTHER" id="PTHR43671:SF13">
    <property type="entry name" value="SERINE_THREONINE-PROTEIN KINASE NEK2"/>
    <property type="match status" value="1"/>
</dbReference>
<gene>
    <name evidence="8" type="ORF">LZC94_26500</name>
</gene>
<dbReference type="PANTHER" id="PTHR43671">
    <property type="entry name" value="SERINE/THREONINE-PROTEIN KINASE NEK"/>
    <property type="match status" value="1"/>
</dbReference>
<dbReference type="Pfam" id="PF00069">
    <property type="entry name" value="Pkinase"/>
    <property type="match status" value="1"/>
</dbReference>
<dbReference type="InterPro" id="IPR011009">
    <property type="entry name" value="Kinase-like_dom_sf"/>
</dbReference>
<evidence type="ECO:0000256" key="6">
    <source>
        <dbReference type="SAM" id="MobiDB-lite"/>
    </source>
</evidence>
<feature type="region of interest" description="Disordered" evidence="6">
    <location>
        <begin position="525"/>
        <end position="581"/>
    </location>
</feature>
<feature type="domain" description="Protein kinase" evidence="7">
    <location>
        <begin position="1"/>
        <end position="265"/>
    </location>
</feature>
<evidence type="ECO:0000313" key="9">
    <source>
        <dbReference type="Proteomes" id="UP001370348"/>
    </source>
</evidence>
<dbReference type="Proteomes" id="UP001370348">
    <property type="component" value="Chromosome"/>
</dbReference>
<evidence type="ECO:0000256" key="3">
    <source>
        <dbReference type="ARBA" id="ARBA00022741"/>
    </source>
</evidence>
<proteinExistence type="predicted"/>